<reference evidence="1 2" key="1">
    <citation type="submission" date="2023-01" db="EMBL/GenBank/DDBJ databases">
        <title>Cultivation and genomic characterization of new, ubiquitous marine nitrite-oxidizing bacteria from the Nitrospirales.</title>
        <authorList>
            <person name="Mueller A.J."/>
            <person name="Daebeler A."/>
            <person name="Herbold C.W."/>
            <person name="Kirkegaard R.H."/>
            <person name="Daims H."/>
        </authorList>
    </citation>
    <scope>NUCLEOTIDE SEQUENCE [LARGE SCALE GENOMIC DNA]</scope>
    <source>
        <strain evidence="1 2">DK</strain>
    </source>
</reference>
<organism evidence="1 2">
    <name type="scientific">Candidatus Nitrospira neomarina</name>
    <dbReference type="NCBI Taxonomy" id="3020899"/>
    <lineage>
        <taxon>Bacteria</taxon>
        <taxon>Pseudomonadati</taxon>
        <taxon>Nitrospirota</taxon>
        <taxon>Nitrospiria</taxon>
        <taxon>Nitrospirales</taxon>
        <taxon>Nitrospiraceae</taxon>
        <taxon>Nitrospira</taxon>
    </lineage>
</organism>
<gene>
    <name evidence="1" type="ORF">PQG83_00295</name>
</gene>
<accession>A0AA96JVW3</accession>
<dbReference type="AlphaFoldDB" id="A0AA96JVW3"/>
<dbReference type="RefSeq" id="WP_312745387.1">
    <property type="nucleotide sequence ID" value="NZ_CP116968.1"/>
</dbReference>
<protein>
    <submittedName>
        <fullName evidence="1">Uncharacterized protein</fullName>
    </submittedName>
</protein>
<dbReference type="KEGG" id="nneo:PQG83_00295"/>
<name>A0AA96JVW3_9BACT</name>
<sequence>MEDGIPARADGCKEGRIHEHKAGRVDGTLKTARREVCAHQRLVDEQINIQGEKTGHLVCRECGEVIHKPVEA</sequence>
<dbReference type="EMBL" id="CP116968">
    <property type="protein sequence ID" value="WNM62217.1"/>
    <property type="molecule type" value="Genomic_DNA"/>
</dbReference>
<keyword evidence="2" id="KW-1185">Reference proteome</keyword>
<proteinExistence type="predicted"/>
<evidence type="ECO:0000313" key="2">
    <source>
        <dbReference type="Proteomes" id="UP001302494"/>
    </source>
</evidence>
<dbReference type="Proteomes" id="UP001302494">
    <property type="component" value="Chromosome"/>
</dbReference>
<evidence type="ECO:0000313" key="1">
    <source>
        <dbReference type="EMBL" id="WNM62217.1"/>
    </source>
</evidence>